<evidence type="ECO:0000313" key="6">
    <source>
        <dbReference type="Proteomes" id="UP000008514"/>
    </source>
</evidence>
<dbReference type="eggNOG" id="COG3227">
    <property type="taxonomic scope" value="Bacteria"/>
</dbReference>
<protein>
    <submittedName>
        <fullName evidence="5">Uncharacterized protein</fullName>
    </submittedName>
</protein>
<dbReference type="AlphaFoldDB" id="K4IIN7"/>
<dbReference type="EMBL" id="CP003879">
    <property type="protein sequence ID" value="AFU69683.1"/>
    <property type="molecule type" value="Genomic_DNA"/>
</dbReference>
<feature type="domain" description="Secretion system C-terminal sorting" evidence="3">
    <location>
        <begin position="200"/>
        <end position="267"/>
    </location>
</feature>
<reference evidence="5" key="2">
    <citation type="submission" date="2012-09" db="EMBL/GenBank/DDBJ databases">
        <title>The complete sequence of Psychroflexus torquis an extreme psychrophile from sea-ice that is stimulated by light.</title>
        <authorList>
            <person name="Feng S."/>
            <person name="Powell S.M."/>
            <person name="Bowman J.P."/>
        </authorList>
    </citation>
    <scope>NUCLEOTIDE SEQUENCE [LARGE SCALE GENOMIC DNA]</scope>
    <source>
        <strain evidence="5">ATCC 700755</strain>
    </source>
</reference>
<feature type="signal peptide" evidence="2">
    <location>
        <begin position="1"/>
        <end position="17"/>
    </location>
</feature>
<dbReference type="InterPro" id="IPR045474">
    <property type="entry name" value="GEVED"/>
</dbReference>
<dbReference type="HOGENOM" id="CLU_1030025_0_0_10"/>
<evidence type="ECO:0000256" key="1">
    <source>
        <dbReference type="ARBA" id="ARBA00022729"/>
    </source>
</evidence>
<reference evidence="5" key="1">
    <citation type="submission" date="2006-03" db="EMBL/GenBank/DDBJ databases">
        <authorList>
            <person name="Bowman J."/>
            <person name="Ferriera S."/>
            <person name="Johnson J."/>
            <person name="Kravitz S."/>
            <person name="Halpern A."/>
            <person name="Remington K."/>
            <person name="Beeson K."/>
            <person name="Tran B."/>
            <person name="Rogers Y.-H."/>
            <person name="Friedman R."/>
            <person name="Venter J.C."/>
        </authorList>
    </citation>
    <scope>NUCLEOTIDE SEQUENCE [LARGE SCALE GENOMIC DNA]</scope>
    <source>
        <strain evidence="5">ATCC 700755</strain>
    </source>
</reference>
<keyword evidence="1 2" id="KW-0732">Signal</keyword>
<dbReference type="KEGG" id="ptq:P700755_002997"/>
<dbReference type="Proteomes" id="UP000008514">
    <property type="component" value="Chromosome"/>
</dbReference>
<dbReference type="InterPro" id="IPR026444">
    <property type="entry name" value="Secre_tail"/>
</dbReference>
<name>K4IIN7_PSYTT</name>
<evidence type="ECO:0000259" key="4">
    <source>
        <dbReference type="Pfam" id="PF20009"/>
    </source>
</evidence>
<dbReference type="STRING" id="313595.P700755_002997"/>
<feature type="domain" description="GEVED" evidence="4">
    <location>
        <begin position="89"/>
        <end position="181"/>
    </location>
</feature>
<evidence type="ECO:0000259" key="3">
    <source>
        <dbReference type="Pfam" id="PF18962"/>
    </source>
</evidence>
<dbReference type="Pfam" id="PF20009">
    <property type="entry name" value="GEVED"/>
    <property type="match status" value="1"/>
</dbReference>
<organism evidence="5 6">
    <name type="scientific">Psychroflexus torquis (strain ATCC 700755 / CIP 106069 / ACAM 623)</name>
    <dbReference type="NCBI Taxonomy" id="313595"/>
    <lineage>
        <taxon>Bacteria</taxon>
        <taxon>Pseudomonadati</taxon>
        <taxon>Bacteroidota</taxon>
        <taxon>Flavobacteriia</taxon>
        <taxon>Flavobacteriales</taxon>
        <taxon>Flavobacteriaceae</taxon>
        <taxon>Psychroflexus</taxon>
    </lineage>
</organism>
<keyword evidence="6" id="KW-1185">Reference proteome</keyword>
<proteinExistence type="predicted"/>
<dbReference type="NCBIfam" id="TIGR04183">
    <property type="entry name" value="Por_Secre_tail"/>
    <property type="match status" value="1"/>
</dbReference>
<evidence type="ECO:0000256" key="2">
    <source>
        <dbReference type="SAM" id="SignalP"/>
    </source>
</evidence>
<dbReference type="RefSeq" id="WP_015025238.1">
    <property type="nucleotide sequence ID" value="NC_018721.1"/>
</dbReference>
<accession>K4IIN7</accession>
<gene>
    <name evidence="5" type="ordered locus">P700755_002997</name>
</gene>
<sequence length="270" mass="29365">MKKITLALVLLTFSVQAQDFPLPYCEITDSNDVSVEEITSVDFAGTSISNADLANVLIDETANVVDIAQDETYTIEVSGNTFGNFDNDIVAFIDWNQNDVLDDTGEIYEIGTLTNSTGSDGVSVSIAITVPADAVLGTTRIRLTKTYQDADSPAEINPCGIQFNPFGQGVFSGFGQALDFTLQIDTSLSTGEFDTNALTVYPMPVKDVLNVSYKSLIDSIKIYNLLGQEVYSKNTNSDSLQLDLASLTVGTYIIKLFTEQVQHSFKIIKQ</sequence>
<dbReference type="Pfam" id="PF18962">
    <property type="entry name" value="Por_Secre_tail"/>
    <property type="match status" value="1"/>
</dbReference>
<evidence type="ECO:0000313" key="5">
    <source>
        <dbReference type="EMBL" id="AFU69683.1"/>
    </source>
</evidence>
<feature type="chain" id="PRO_5003877537" evidence="2">
    <location>
        <begin position="18"/>
        <end position="270"/>
    </location>
</feature>
<dbReference type="OrthoDB" id="9792152at2"/>